<accession>A0A485KR01</accession>
<dbReference type="Proteomes" id="UP000332933">
    <property type="component" value="Unassembled WGS sequence"/>
</dbReference>
<name>A0A485KR01_9STRA</name>
<feature type="transmembrane region" description="Helical" evidence="1">
    <location>
        <begin position="1675"/>
        <end position="1693"/>
    </location>
</feature>
<dbReference type="OrthoDB" id="79231at2759"/>
<proteinExistence type="predicted"/>
<feature type="transmembrane region" description="Helical" evidence="1">
    <location>
        <begin position="1587"/>
        <end position="1605"/>
    </location>
</feature>
<keyword evidence="1" id="KW-0472">Membrane</keyword>
<protein>
    <submittedName>
        <fullName evidence="3">Aste57867_10487 protein</fullName>
    </submittedName>
</protein>
<gene>
    <name evidence="3" type="primary">Aste57867_10487</name>
    <name evidence="2" type="ORF">As57867_010447</name>
    <name evidence="3" type="ORF">ASTE57867_10487</name>
</gene>
<keyword evidence="1" id="KW-0812">Transmembrane</keyword>
<feature type="transmembrane region" description="Helical" evidence="1">
    <location>
        <begin position="1546"/>
        <end position="1567"/>
    </location>
</feature>
<evidence type="ECO:0000256" key="1">
    <source>
        <dbReference type="SAM" id="Phobius"/>
    </source>
</evidence>
<feature type="transmembrane region" description="Helical" evidence="1">
    <location>
        <begin position="775"/>
        <end position="797"/>
    </location>
</feature>
<feature type="transmembrane region" description="Helical" evidence="1">
    <location>
        <begin position="916"/>
        <end position="938"/>
    </location>
</feature>
<organism evidence="3 4">
    <name type="scientific">Aphanomyces stellatus</name>
    <dbReference type="NCBI Taxonomy" id="120398"/>
    <lineage>
        <taxon>Eukaryota</taxon>
        <taxon>Sar</taxon>
        <taxon>Stramenopiles</taxon>
        <taxon>Oomycota</taxon>
        <taxon>Saprolegniomycetes</taxon>
        <taxon>Saprolegniales</taxon>
        <taxon>Verrucalvaceae</taxon>
        <taxon>Aphanomyces</taxon>
    </lineage>
</organism>
<feature type="transmembrane region" description="Helical" evidence="1">
    <location>
        <begin position="602"/>
        <end position="626"/>
    </location>
</feature>
<feature type="transmembrane region" description="Helical" evidence="1">
    <location>
        <begin position="716"/>
        <end position="735"/>
    </location>
</feature>
<feature type="transmembrane region" description="Helical" evidence="1">
    <location>
        <begin position="687"/>
        <end position="704"/>
    </location>
</feature>
<keyword evidence="4" id="KW-1185">Reference proteome</keyword>
<sequence length="1784" mass="198774">MTVGPTPTSPQQPRRIQIDYLSKSKVPKRHLISVVAALSYLVFTLSASIWYIETLYPMLNNDVYWPYYNANTHEVFLIDLINTKLLTTRNGPADLLSLDAVKTYTSGHAQPTFEPNYARRVLFTEMNTLEKAVLALRASPPSTTNHIVAQFCWVDFDRRWEVAHTDARQARCLARYKNNAANYQETLFRNIDWHEWLALNGATWWTTFGNALRETPAGVDWLADRPRFSMQFSATDEVKYLTSINLTRYDLQYHNEFYLGLTESMQIQNTLGLTQSITIKSVPDVWGTWTTWILLWNFPNELATLASFNASFVRGSTYYFGNSNYALLGGLDFTTKMYGLCDENGTYRTQSGLFYYGIGAFGSVDTLYVAPPPSLFVLYSAILDLLHGTIVSTKQLTIFRSMGDFSLAPLPPNFKSTEMTYFGGNLLCLYNSPTLYPQSQFYFEDPCASSNPFIITATKKATVFALLASGHAHSAAICAFQTTNGCVAFISTAQQILVNSGINTPNIQTLVAQTMRDVPPADFVQYAQNATGDWLLLQQPLLTLDPNWSFYGWLALFDWMESKREIIRLEGDASTVTFISEPSTPVQLVHTSNSEGLTGNRMIYYFLVYSTGVSVAIGIGILFYSVRTRWDITVENFFLFNRVVGSVWIGRPLLLLRGLTAILMLSTSQTTLVQTTGITFLEFNPRSLLATLFVAGEATWVTYVMSDILLISKGQVIAISAPLASGFVWLITSLVSQQAPILLTARIHRQCTVGNIDAFLTCDSAVIAVGDSNRFVLLLAVQVISVGVSVALGMLWSHRWPSHPAPRAPLLLHGTAERFYKTRHINSNRGWNLDDVSCLMSGLVPFSYGGKLCTFDIKLWILIHDGGAGNRKSHPMASTFSVSFRKPKSEKSNSIVWPSETIKTPVPVPRPRFSKVMVFVGFVYVISSAIGSISYIVVSTVNFANDFYWATFNLTGHHAVIADFINEQVALNRSLMNFRWDEPRWATMDSHPNTHTFAPPWIAQQLQIKVLNTVSSAIQGLRNTDACSIPWMFSQYCWVDFNRQWPMANSAARQVRCDSNIANGAVYLESVLRNTDWQTFESCWGNSFEVAFGAELQRSLVGQSWIKMIQTNSNSLSDEVAYWVQVGITSFIVQWQNFKTLGLINTYMIENTFGVQYPMTLTRTNGSFRLASQTSFKMYWSLACDLWAVSANSTLMAQMSLIRNSSNYAFANQSMMAVLVQNTTLTLPLGQAFTLVQSELGPFGSIDMFNIPCPASVKTLMTTSMDIIRTAISESKALALAFAAVGDGRADNFHPMPQLFLDVYGWGTFGGNLLCDGYPGGAVSLGLNELTSRTYPCAQSLTLDFKPTIENYVMATLASGISQADIDAACTHVQYPDLCASEYLVPALTFAIHGVSPQFKTDILGLADGARKDVWAAQVSLIQYVQQNTSQPMLLMHYECFDPSDPTFNFWSWLFAFEWALGTREVVSFQGDAGSLNVLTHFLSLAAADIQPNQLPTILTVYTRSGVQYVTGVMIGVATGVVLYTLTSRGAIEGWNIFELNRVAGIVWVGRPLLFVRGITALCLLSTATLELTQNQIITTFNVHPLVWYKTILGASEATWLVYVLNDILMVYTQSMTMGYASTSSLLVWIFSAILTLADPVKHSATIEPTCVVDAMDFQLVCQSGVVVIGQFRRLVWLLGIIGVCNVLSFVAVRTTHVYGAAAMPPHHSLLLSSGAKYLFQVAAWTHNNVYYMDPSSALLNGLVSCRWHKTIFVLDIKLWRIFAITHDHERLPRHFDSAIPLTE</sequence>
<dbReference type="EMBL" id="VJMH01005211">
    <property type="protein sequence ID" value="KAF0698923.1"/>
    <property type="molecule type" value="Genomic_DNA"/>
</dbReference>
<dbReference type="EMBL" id="CAADRA010005232">
    <property type="protein sequence ID" value="VFT87361.1"/>
    <property type="molecule type" value="Genomic_DNA"/>
</dbReference>
<reference evidence="2" key="2">
    <citation type="submission" date="2019-06" db="EMBL/GenBank/DDBJ databases">
        <title>Genomics analysis of Aphanomyces spp. identifies a new class of oomycete effector associated with host adaptation.</title>
        <authorList>
            <person name="Gaulin E."/>
        </authorList>
    </citation>
    <scope>NUCLEOTIDE SEQUENCE</scope>
    <source>
        <strain evidence="2">CBS 578.67</strain>
    </source>
</reference>
<evidence type="ECO:0000313" key="3">
    <source>
        <dbReference type="EMBL" id="VFT87361.1"/>
    </source>
</evidence>
<feature type="transmembrane region" description="Helical" evidence="1">
    <location>
        <begin position="1506"/>
        <end position="1526"/>
    </location>
</feature>
<reference evidence="3 4" key="1">
    <citation type="submission" date="2019-03" db="EMBL/GenBank/DDBJ databases">
        <authorList>
            <person name="Gaulin E."/>
            <person name="Dumas B."/>
        </authorList>
    </citation>
    <scope>NUCLEOTIDE SEQUENCE [LARGE SCALE GENOMIC DNA]</scope>
    <source>
        <strain evidence="3">CBS 568.67</strain>
    </source>
</reference>
<keyword evidence="1" id="KW-1133">Transmembrane helix</keyword>
<feature type="transmembrane region" description="Helical" evidence="1">
    <location>
        <begin position="31"/>
        <end position="52"/>
    </location>
</feature>
<evidence type="ECO:0000313" key="2">
    <source>
        <dbReference type="EMBL" id="KAF0698923.1"/>
    </source>
</evidence>
<evidence type="ECO:0000313" key="4">
    <source>
        <dbReference type="Proteomes" id="UP000332933"/>
    </source>
</evidence>
<feature type="transmembrane region" description="Helical" evidence="1">
    <location>
        <begin position="1617"/>
        <end position="1638"/>
    </location>
</feature>
<feature type="transmembrane region" description="Helical" evidence="1">
    <location>
        <begin position="647"/>
        <end position="667"/>
    </location>
</feature>